<dbReference type="Proteomes" id="UP000295444">
    <property type="component" value="Unassembled WGS sequence"/>
</dbReference>
<accession>A0A4R6SCE8</accession>
<evidence type="ECO:0000313" key="2">
    <source>
        <dbReference type="Proteomes" id="UP000295444"/>
    </source>
</evidence>
<proteinExistence type="predicted"/>
<sequence>MTDQPRVRRPIPSEGEWGPGVAIGVDQLHWIAPGAVAELRAIRDTYRAACDRMMWRMPETRDSHWASWPRCGACQRAADRHVAAQRNTEEG</sequence>
<name>A0A4R6SCE8_LABRH</name>
<reference evidence="1 2" key="1">
    <citation type="submission" date="2019-03" db="EMBL/GenBank/DDBJ databases">
        <title>Genomic Encyclopedia of Type Strains, Phase IV (KMG-IV): sequencing the most valuable type-strain genomes for metagenomic binning, comparative biology and taxonomic classification.</title>
        <authorList>
            <person name="Goeker M."/>
        </authorList>
    </citation>
    <scope>NUCLEOTIDE SEQUENCE [LARGE SCALE GENOMIC DNA]</scope>
    <source>
        <strain evidence="1 2">DSM 45361</strain>
    </source>
</reference>
<dbReference type="RefSeq" id="WP_133850807.1">
    <property type="nucleotide sequence ID" value="NZ_SNXZ01000003.1"/>
</dbReference>
<keyword evidence="2" id="KW-1185">Reference proteome</keyword>
<dbReference type="AlphaFoldDB" id="A0A4R6SCE8"/>
<organism evidence="1 2">
    <name type="scientific">Labedaea rhizosphaerae</name>
    <dbReference type="NCBI Taxonomy" id="598644"/>
    <lineage>
        <taxon>Bacteria</taxon>
        <taxon>Bacillati</taxon>
        <taxon>Actinomycetota</taxon>
        <taxon>Actinomycetes</taxon>
        <taxon>Pseudonocardiales</taxon>
        <taxon>Pseudonocardiaceae</taxon>
        <taxon>Labedaea</taxon>
    </lineage>
</organism>
<gene>
    <name evidence="1" type="ORF">EV186_103595</name>
</gene>
<evidence type="ECO:0000313" key="1">
    <source>
        <dbReference type="EMBL" id="TDP97631.1"/>
    </source>
</evidence>
<comment type="caution">
    <text evidence="1">The sequence shown here is derived from an EMBL/GenBank/DDBJ whole genome shotgun (WGS) entry which is preliminary data.</text>
</comment>
<dbReference type="EMBL" id="SNXZ01000003">
    <property type="protein sequence ID" value="TDP97631.1"/>
    <property type="molecule type" value="Genomic_DNA"/>
</dbReference>
<protein>
    <submittedName>
        <fullName evidence="1">Uncharacterized protein</fullName>
    </submittedName>
</protein>